<gene>
    <name evidence="2" type="ORF">GT003_21695</name>
</gene>
<keyword evidence="3" id="KW-1185">Reference proteome</keyword>
<dbReference type="Proteomes" id="UP000558113">
    <property type="component" value="Unassembled WGS sequence"/>
</dbReference>
<dbReference type="EMBL" id="JAAAMU010000012">
    <property type="protein sequence ID" value="NBC71618.1"/>
    <property type="molecule type" value="Genomic_DNA"/>
</dbReference>
<evidence type="ECO:0000313" key="2">
    <source>
        <dbReference type="EMBL" id="NBC71618.1"/>
    </source>
</evidence>
<dbReference type="InterPro" id="IPR016024">
    <property type="entry name" value="ARM-type_fold"/>
</dbReference>
<evidence type="ECO:0000259" key="1">
    <source>
        <dbReference type="Pfam" id="PF16804"/>
    </source>
</evidence>
<dbReference type="Gene3D" id="1.25.40.750">
    <property type="entry name" value="Domain of unknown function DUF5071"/>
    <property type="match status" value="1"/>
</dbReference>
<accession>A0A7X4YSB3</accession>
<dbReference type="SUPFAM" id="SSF48371">
    <property type="entry name" value="ARM repeat"/>
    <property type="match status" value="1"/>
</dbReference>
<dbReference type="Pfam" id="PF16804">
    <property type="entry name" value="DUF5071"/>
    <property type="match status" value="1"/>
</dbReference>
<dbReference type="AlphaFoldDB" id="A0A7X4YSB3"/>
<protein>
    <submittedName>
        <fullName evidence="2">DUF5071 domain-containing protein</fullName>
    </submittedName>
</protein>
<comment type="caution">
    <text evidence="2">The sequence shown here is derived from an EMBL/GenBank/DDBJ whole genome shotgun (WGS) entry which is preliminary data.</text>
</comment>
<sequence length="136" mass="15721">MFHTEELVPKDKYDIEAIEKLKAIDPSIFNLQPIVGKLFEWIQDINWPIAQELCTILARLSSEEIVPQIRMILNSGDEGWQYSCIRFLIPILPSKVKIEIGPDLLRIVNTPTISEKLVEIDTDAREIYDQHFKSLS</sequence>
<dbReference type="InterPro" id="IPR031837">
    <property type="entry name" value="DUF5071"/>
</dbReference>
<evidence type="ECO:0000313" key="3">
    <source>
        <dbReference type="Proteomes" id="UP000558113"/>
    </source>
</evidence>
<organism evidence="2 3">
    <name type="scientific">Paenibacillus sacheonensis</name>
    <dbReference type="NCBI Taxonomy" id="742054"/>
    <lineage>
        <taxon>Bacteria</taxon>
        <taxon>Bacillati</taxon>
        <taxon>Bacillota</taxon>
        <taxon>Bacilli</taxon>
        <taxon>Bacillales</taxon>
        <taxon>Paenibacillaceae</taxon>
        <taxon>Paenibacillus</taxon>
    </lineage>
</organism>
<dbReference type="InterPro" id="IPR038692">
    <property type="entry name" value="Cthe_2751_sf"/>
</dbReference>
<name>A0A7X4YSB3_9BACL</name>
<dbReference type="CDD" id="cd11743">
    <property type="entry name" value="Cthe_2751_like"/>
    <property type="match status" value="1"/>
</dbReference>
<dbReference type="RefSeq" id="WP_161701742.1">
    <property type="nucleotide sequence ID" value="NZ_JAAAMU010000012.1"/>
</dbReference>
<proteinExistence type="predicted"/>
<dbReference type="OrthoDB" id="1846249at2"/>
<feature type="domain" description="DUF5071" evidence="1">
    <location>
        <begin position="7"/>
        <end position="128"/>
    </location>
</feature>
<reference evidence="2 3" key="1">
    <citation type="submission" date="2020-01" db="EMBL/GenBank/DDBJ databases">
        <title>Paenibacillus soybeanensis sp. nov. isolated from the nodules of soybean (Glycine max(L.) Merr).</title>
        <authorList>
            <person name="Wang H."/>
        </authorList>
    </citation>
    <scope>NUCLEOTIDE SEQUENCE [LARGE SCALE GENOMIC DNA]</scope>
    <source>
        <strain evidence="2 3">DSM 23054</strain>
    </source>
</reference>